<dbReference type="Pfam" id="PF01458">
    <property type="entry name" value="SUFBD_core"/>
    <property type="match status" value="1"/>
</dbReference>
<evidence type="ECO:0000259" key="2">
    <source>
        <dbReference type="Pfam" id="PF01458"/>
    </source>
</evidence>
<feature type="region of interest" description="Disordered" evidence="1">
    <location>
        <begin position="14"/>
        <end position="36"/>
    </location>
</feature>
<dbReference type="NCBIfam" id="TIGR01981">
    <property type="entry name" value="sufD"/>
    <property type="match status" value="1"/>
</dbReference>
<proteinExistence type="predicted"/>
<feature type="compositionally biased region" description="Low complexity" evidence="1">
    <location>
        <begin position="14"/>
        <end position="23"/>
    </location>
</feature>
<feature type="domain" description="SUF system FeS cluster assembly SufBD core" evidence="2">
    <location>
        <begin position="199"/>
        <end position="431"/>
    </location>
</feature>
<protein>
    <recommendedName>
        <fullName evidence="2">SUF system FeS cluster assembly SufBD core domain-containing protein</fullName>
    </recommendedName>
</protein>
<dbReference type="InterPro" id="IPR011542">
    <property type="entry name" value="SUF_FeS_clus_asmbl_SufD"/>
</dbReference>
<evidence type="ECO:0000313" key="3">
    <source>
        <dbReference type="EMBL" id="CAJ1929001.1"/>
    </source>
</evidence>
<dbReference type="Gramene" id="rna-AYBTSS11_LOCUS4358">
    <property type="protein sequence ID" value="CAJ1929001.1"/>
    <property type="gene ID" value="gene-AYBTSS11_LOCUS4358"/>
</dbReference>
<dbReference type="PANTHER" id="PTHR43575">
    <property type="entry name" value="PROTEIN ABCI7, CHLOROPLASTIC"/>
    <property type="match status" value="1"/>
</dbReference>
<dbReference type="InterPro" id="IPR055346">
    <property type="entry name" value="Fe-S_cluster_assembly_SufBD"/>
</dbReference>
<gene>
    <name evidence="3" type="ORF">AYBTSS11_LOCUS4358</name>
</gene>
<dbReference type="EMBL" id="OY731399">
    <property type="protein sequence ID" value="CAJ1929001.1"/>
    <property type="molecule type" value="Genomic_DNA"/>
</dbReference>
<evidence type="ECO:0000313" key="4">
    <source>
        <dbReference type="Proteomes" id="UP001189624"/>
    </source>
</evidence>
<dbReference type="InterPro" id="IPR000825">
    <property type="entry name" value="SUF_FeS_clus_asmbl_SufBD_core"/>
</dbReference>
<dbReference type="PANTHER" id="PTHR43575:SF1">
    <property type="entry name" value="PROTEIN ABCI7, CHLOROPLASTIC"/>
    <property type="match status" value="1"/>
</dbReference>
<dbReference type="SUPFAM" id="SSF101960">
    <property type="entry name" value="Stabilizer of iron transporter SufD"/>
    <property type="match status" value="1"/>
</dbReference>
<accession>A0AA86VBL9</accession>
<evidence type="ECO:0000256" key="1">
    <source>
        <dbReference type="SAM" id="MobiDB-lite"/>
    </source>
</evidence>
<sequence>MNGVAFSPAALSSLIPSSSSSSLSHRKLKPKASSLHSQQAFTSDPYVLELAETLEETIPSTPSTPLPLHNLRNASSQSLLSTPWPSRRDEPFRFTDLSFIRQSRILPLSHPTPVNLLTSHLPHGVYVGPLSALSSSPLLHTVSQFLSHTLPNADLFWSINGIAAPDLTLVYVPEGCHVDSPIHLQYTPPQPTTTHASDTMHLSNPRALVVLEKGARVDIIEEFSSTPGNENECYWSNAAFEAVIGEGAKLSHSYIQTQSFRAAHIKWTSVRQESSSTYELVEVSAGGKLGRHNLHIQQLGPDTVTELSTLHLSVGDQTQDLHSTLVLDHPRGYSRQLHKCIVTHSQGQAVFDGNVKVNRYAQQTDAGQLTRSLLLEPRATVNVKPNLQIVADDVKCSHGAAISDLEESQLLYFQARGIDLKTARRVLTFAFGGEVIDKFPYSSIRDTVRSQIKTLLDPSSC</sequence>
<reference evidence="3" key="1">
    <citation type="submission" date="2023-10" db="EMBL/GenBank/DDBJ databases">
        <authorList>
            <person name="Domelevo Entfellner J.-B."/>
        </authorList>
    </citation>
    <scope>NUCLEOTIDE SEQUENCE</scope>
</reference>
<dbReference type="InterPro" id="IPR037284">
    <property type="entry name" value="SUF_FeS_clus_asmbl_SufBD_sf"/>
</dbReference>
<dbReference type="Proteomes" id="UP001189624">
    <property type="component" value="Chromosome 2"/>
</dbReference>
<keyword evidence="4" id="KW-1185">Reference proteome</keyword>
<dbReference type="GO" id="GO:0016226">
    <property type="term" value="P:iron-sulfur cluster assembly"/>
    <property type="evidence" value="ECO:0007669"/>
    <property type="project" value="InterPro"/>
</dbReference>
<name>A0AA86VBL9_9FABA</name>
<organism evidence="3 4">
    <name type="scientific">Sphenostylis stenocarpa</name>
    <dbReference type="NCBI Taxonomy" id="92480"/>
    <lineage>
        <taxon>Eukaryota</taxon>
        <taxon>Viridiplantae</taxon>
        <taxon>Streptophyta</taxon>
        <taxon>Embryophyta</taxon>
        <taxon>Tracheophyta</taxon>
        <taxon>Spermatophyta</taxon>
        <taxon>Magnoliopsida</taxon>
        <taxon>eudicotyledons</taxon>
        <taxon>Gunneridae</taxon>
        <taxon>Pentapetalae</taxon>
        <taxon>rosids</taxon>
        <taxon>fabids</taxon>
        <taxon>Fabales</taxon>
        <taxon>Fabaceae</taxon>
        <taxon>Papilionoideae</taxon>
        <taxon>50 kb inversion clade</taxon>
        <taxon>NPAAA clade</taxon>
        <taxon>indigoferoid/millettioid clade</taxon>
        <taxon>Phaseoleae</taxon>
        <taxon>Sphenostylis</taxon>
    </lineage>
</organism>
<dbReference type="AlphaFoldDB" id="A0AA86VBL9"/>